<keyword evidence="6" id="KW-0694">RNA-binding</keyword>
<keyword evidence="2" id="KW-1277">Toxin-antitoxin system</keyword>
<dbReference type="EMBL" id="JAMDGY010000014">
    <property type="protein sequence ID" value="MDD0989945.1"/>
    <property type="molecule type" value="Genomic_DNA"/>
</dbReference>
<dbReference type="Gene3D" id="3.30.920.30">
    <property type="entry name" value="Hypothetical protein"/>
    <property type="match status" value="1"/>
</dbReference>
<evidence type="ECO:0000256" key="5">
    <source>
        <dbReference type="ARBA" id="ARBA00022801"/>
    </source>
</evidence>
<comment type="caution">
    <text evidence="8">The sequence shown here is derived from an EMBL/GenBank/DDBJ whole genome shotgun (WGS) entry which is preliminary data.</text>
</comment>
<keyword evidence="5" id="KW-0378">Hydrolase</keyword>
<protein>
    <submittedName>
        <fullName evidence="8">Type II toxin-antitoxin system HicA family toxin</fullName>
    </submittedName>
</protein>
<dbReference type="RefSeq" id="WP_273910860.1">
    <property type="nucleotide sequence ID" value="NZ_JAMDGX010000035.1"/>
</dbReference>
<evidence type="ECO:0000256" key="1">
    <source>
        <dbReference type="ARBA" id="ARBA00006620"/>
    </source>
</evidence>
<keyword evidence="3" id="KW-0540">Nuclease</keyword>
<keyword evidence="7" id="KW-0346">Stress response</keyword>
<proteinExistence type="inferred from homology"/>
<accession>A0ABT5NP45</accession>
<dbReference type="SUPFAM" id="SSF54786">
    <property type="entry name" value="YcfA/nrd intein domain"/>
    <property type="match status" value="1"/>
</dbReference>
<organism evidence="8 9">
    <name type="scientific">Pseudomonas fontis</name>
    <dbReference type="NCBI Taxonomy" id="2942633"/>
    <lineage>
        <taxon>Bacteria</taxon>
        <taxon>Pseudomonadati</taxon>
        <taxon>Pseudomonadota</taxon>
        <taxon>Gammaproteobacteria</taxon>
        <taxon>Pseudomonadales</taxon>
        <taxon>Pseudomonadaceae</taxon>
        <taxon>Pseudomonas</taxon>
    </lineage>
</organism>
<evidence type="ECO:0000256" key="3">
    <source>
        <dbReference type="ARBA" id="ARBA00022722"/>
    </source>
</evidence>
<dbReference type="InterPro" id="IPR038570">
    <property type="entry name" value="HicA_sf"/>
</dbReference>
<keyword evidence="4" id="KW-0255">Endonuclease</keyword>
<dbReference type="Proteomes" id="UP001148203">
    <property type="component" value="Unassembled WGS sequence"/>
</dbReference>
<evidence type="ECO:0000256" key="7">
    <source>
        <dbReference type="ARBA" id="ARBA00023016"/>
    </source>
</evidence>
<comment type="similarity">
    <text evidence="1">Belongs to the HicA mRNA interferase family.</text>
</comment>
<evidence type="ECO:0000256" key="6">
    <source>
        <dbReference type="ARBA" id="ARBA00022884"/>
    </source>
</evidence>
<gene>
    <name evidence="8" type="ORF">M5G11_05290</name>
</gene>
<sequence>MRSREVIRMIEAAGWYEVAVKGSHHQFKHALRIGRVTVPQPQSDLPIGTVMNIFKQTGLNRSGLAH</sequence>
<evidence type="ECO:0000313" key="8">
    <source>
        <dbReference type="EMBL" id="MDD0989945.1"/>
    </source>
</evidence>
<name>A0ABT5NP45_9PSED</name>
<evidence type="ECO:0000256" key="4">
    <source>
        <dbReference type="ARBA" id="ARBA00022759"/>
    </source>
</evidence>
<dbReference type="InterPro" id="IPR012933">
    <property type="entry name" value="HicA_mRNA_interferase"/>
</dbReference>
<keyword evidence="9" id="KW-1185">Reference proteome</keyword>
<evidence type="ECO:0000256" key="2">
    <source>
        <dbReference type="ARBA" id="ARBA00022649"/>
    </source>
</evidence>
<evidence type="ECO:0000313" key="9">
    <source>
        <dbReference type="Proteomes" id="UP001148203"/>
    </source>
</evidence>
<dbReference type="Pfam" id="PF07927">
    <property type="entry name" value="HicA_toxin"/>
    <property type="match status" value="1"/>
</dbReference>
<reference evidence="8 9" key="1">
    <citation type="submission" date="2022-05" db="EMBL/GenBank/DDBJ databases">
        <title>Novel Pseudomonas spp. Isolated from a Rainbow Trout Aquaculture Facility.</title>
        <authorList>
            <person name="Testerman T."/>
            <person name="Graf J."/>
        </authorList>
    </citation>
    <scope>NUCLEOTIDE SEQUENCE [LARGE SCALE GENOMIC DNA]</scope>
    <source>
        <strain evidence="8 9">ID681</strain>
    </source>
</reference>